<name>A0A7K1FS36_9ACTN</name>
<dbReference type="Pfam" id="PF08240">
    <property type="entry name" value="ADH_N"/>
    <property type="match status" value="1"/>
</dbReference>
<dbReference type="InterPro" id="IPR013154">
    <property type="entry name" value="ADH-like_N"/>
</dbReference>
<dbReference type="InterPro" id="IPR052733">
    <property type="entry name" value="Chloroplast_QOR"/>
</dbReference>
<dbReference type="PANTHER" id="PTHR44013">
    <property type="entry name" value="ZINC-TYPE ALCOHOL DEHYDROGENASE-LIKE PROTEIN C16A3.02C"/>
    <property type="match status" value="1"/>
</dbReference>
<dbReference type="SUPFAM" id="SSF50129">
    <property type="entry name" value="GroES-like"/>
    <property type="match status" value="1"/>
</dbReference>
<dbReference type="RefSeq" id="WP_154770956.1">
    <property type="nucleotide sequence ID" value="NZ_WLYK01000012.1"/>
</dbReference>
<dbReference type="InterPro" id="IPR036291">
    <property type="entry name" value="NAD(P)-bd_dom_sf"/>
</dbReference>
<dbReference type="Gene3D" id="3.40.50.720">
    <property type="entry name" value="NAD(P)-binding Rossmann-like Domain"/>
    <property type="match status" value="1"/>
</dbReference>
<dbReference type="PANTHER" id="PTHR44013:SF1">
    <property type="entry name" value="ZINC-TYPE ALCOHOL DEHYDROGENASE-LIKE PROTEIN C16A3.02C"/>
    <property type="match status" value="1"/>
</dbReference>
<comment type="caution">
    <text evidence="2">The sequence shown here is derived from an EMBL/GenBank/DDBJ whole genome shotgun (WGS) entry which is preliminary data.</text>
</comment>
<evidence type="ECO:0000313" key="3">
    <source>
        <dbReference type="Proteomes" id="UP000460221"/>
    </source>
</evidence>
<dbReference type="AlphaFoldDB" id="A0A7K1FS36"/>
<protein>
    <submittedName>
        <fullName evidence="2">Zinc-binding dehydrogenase</fullName>
    </submittedName>
</protein>
<accession>A0A7K1FS36</accession>
<proteinExistence type="predicted"/>
<dbReference type="InterPro" id="IPR011032">
    <property type="entry name" value="GroES-like_sf"/>
</dbReference>
<feature type="domain" description="Enoyl reductase (ER)" evidence="1">
    <location>
        <begin position="10"/>
        <end position="328"/>
    </location>
</feature>
<dbReference type="GO" id="GO:0016491">
    <property type="term" value="F:oxidoreductase activity"/>
    <property type="evidence" value="ECO:0007669"/>
    <property type="project" value="InterPro"/>
</dbReference>
<keyword evidence="3" id="KW-1185">Reference proteome</keyword>
<reference evidence="2 3" key="1">
    <citation type="submission" date="2019-11" db="EMBL/GenBank/DDBJ databases">
        <authorList>
            <person name="Jiang L.-Q."/>
        </authorList>
    </citation>
    <scope>NUCLEOTIDE SEQUENCE [LARGE SCALE GENOMIC DNA]</scope>
    <source>
        <strain evidence="2 3">YIM 132087</strain>
    </source>
</reference>
<dbReference type="SUPFAM" id="SSF51735">
    <property type="entry name" value="NAD(P)-binding Rossmann-fold domains"/>
    <property type="match status" value="1"/>
</dbReference>
<dbReference type="CDD" id="cd08267">
    <property type="entry name" value="MDR1"/>
    <property type="match status" value="1"/>
</dbReference>
<gene>
    <name evidence="2" type="ORF">GIS00_23755</name>
</gene>
<dbReference type="SMART" id="SM00829">
    <property type="entry name" value="PKS_ER"/>
    <property type="match status" value="1"/>
</dbReference>
<evidence type="ECO:0000259" key="1">
    <source>
        <dbReference type="SMART" id="SM00829"/>
    </source>
</evidence>
<dbReference type="Proteomes" id="UP000460221">
    <property type="component" value="Unassembled WGS sequence"/>
</dbReference>
<dbReference type="InterPro" id="IPR020843">
    <property type="entry name" value="ER"/>
</dbReference>
<dbReference type="Pfam" id="PF13602">
    <property type="entry name" value="ADH_zinc_N_2"/>
    <property type="match status" value="1"/>
</dbReference>
<dbReference type="EMBL" id="WLYK01000012">
    <property type="protein sequence ID" value="MTD16955.1"/>
    <property type="molecule type" value="Genomic_DNA"/>
</dbReference>
<evidence type="ECO:0000313" key="2">
    <source>
        <dbReference type="EMBL" id="MTD16955.1"/>
    </source>
</evidence>
<organism evidence="2 3">
    <name type="scientific">Nakamurella alba</name>
    <dbReference type="NCBI Taxonomy" id="2665158"/>
    <lineage>
        <taxon>Bacteria</taxon>
        <taxon>Bacillati</taxon>
        <taxon>Actinomycetota</taxon>
        <taxon>Actinomycetes</taxon>
        <taxon>Nakamurellales</taxon>
        <taxon>Nakamurellaceae</taxon>
        <taxon>Nakamurella</taxon>
    </lineage>
</organism>
<sequence>MKALVQARYGPAEQLSFEEVPDPTPGRGEVLVAVRAASVNAADWHVMRGDPYLARLMAPGIFGLRGPRNKVRGRDVAGVVEAAGPDVRHLRVGDRVFGELAKDGAFAEKVCAHEDLLEILPLEVPFDRAAALPLAGGTALGAVRAGKVGPGQKVLINGASGGVGTYAVQMAVALGAEVTGVCSGRNLEMVRSLGAEDVIDYGAADFTAAGRQWDVIVDLAASRSLSELRRALTPTGTLVLTGGGRSEGGSFFGPMGLMIGAGVRSLFSKPQRLVIFSAKPDRALLRDLLAMQREGAIRPVVDRAFHLSEAAAAIRYVELEHPRAKVLIAV</sequence>
<dbReference type="Gene3D" id="3.90.180.10">
    <property type="entry name" value="Medium-chain alcohol dehydrogenases, catalytic domain"/>
    <property type="match status" value="1"/>
</dbReference>